<keyword evidence="11" id="KW-1185">Reference proteome</keyword>
<keyword evidence="8 9" id="KW-0472">Membrane</keyword>
<keyword evidence="6 9" id="KW-1133">Transmembrane helix</keyword>
<evidence type="ECO:0000256" key="5">
    <source>
        <dbReference type="ARBA" id="ARBA00022970"/>
    </source>
</evidence>
<comment type="caution">
    <text evidence="9">Lacks conserved residue(s) required for the propagation of feature annotation.</text>
</comment>
<dbReference type="GO" id="GO:0005743">
    <property type="term" value="C:mitochondrial inner membrane"/>
    <property type="evidence" value="ECO:0007669"/>
    <property type="project" value="TreeGrafter"/>
</dbReference>
<dbReference type="PANTHER" id="PTHR11153">
    <property type="entry name" value="SIDEROFLEXIN"/>
    <property type="match status" value="1"/>
</dbReference>
<dbReference type="EMBL" id="JBBCAQ010000038">
    <property type="protein sequence ID" value="KAK7572125.1"/>
    <property type="molecule type" value="Genomic_DNA"/>
</dbReference>
<evidence type="ECO:0000256" key="4">
    <source>
        <dbReference type="ARBA" id="ARBA00022692"/>
    </source>
</evidence>
<keyword evidence="5" id="KW-0029">Amino-acid transport</keyword>
<dbReference type="Proteomes" id="UP001367676">
    <property type="component" value="Unassembled WGS sequence"/>
</dbReference>
<evidence type="ECO:0000256" key="3">
    <source>
        <dbReference type="ARBA" id="ARBA00022448"/>
    </source>
</evidence>
<evidence type="ECO:0000256" key="6">
    <source>
        <dbReference type="ARBA" id="ARBA00022989"/>
    </source>
</evidence>
<dbReference type="Pfam" id="PF03820">
    <property type="entry name" value="SFXNs"/>
    <property type="match status" value="1"/>
</dbReference>
<evidence type="ECO:0000313" key="11">
    <source>
        <dbReference type="Proteomes" id="UP001367676"/>
    </source>
</evidence>
<keyword evidence="3" id="KW-0813">Transport</keyword>
<keyword evidence="4 9" id="KW-0812">Transmembrane</keyword>
<proteinExistence type="inferred from homology"/>
<evidence type="ECO:0000256" key="1">
    <source>
        <dbReference type="ARBA" id="ARBA00004225"/>
    </source>
</evidence>
<feature type="transmembrane region" description="Helical" evidence="9">
    <location>
        <begin position="222"/>
        <end position="248"/>
    </location>
</feature>
<evidence type="ECO:0000256" key="9">
    <source>
        <dbReference type="RuleBase" id="RU362000"/>
    </source>
</evidence>
<keyword evidence="7 9" id="KW-0496">Mitochondrion</keyword>
<comment type="similarity">
    <text evidence="2 9">Belongs to the sideroflexin family.</text>
</comment>
<feature type="transmembrane region" description="Helical" evidence="9">
    <location>
        <begin position="268"/>
        <end position="288"/>
    </location>
</feature>
<dbReference type="PANTHER" id="PTHR11153:SF8">
    <property type="entry name" value="SIDEROFLEXIN-1"/>
    <property type="match status" value="1"/>
</dbReference>
<evidence type="ECO:0000313" key="10">
    <source>
        <dbReference type="EMBL" id="KAK7572125.1"/>
    </source>
</evidence>
<comment type="caution">
    <text evidence="10">The sequence shown here is derived from an EMBL/GenBank/DDBJ whole genome shotgun (WGS) entry which is preliminary data.</text>
</comment>
<dbReference type="AlphaFoldDB" id="A0AAN9T756"/>
<evidence type="ECO:0000256" key="8">
    <source>
        <dbReference type="ARBA" id="ARBA00023136"/>
    </source>
</evidence>
<name>A0AAN9T756_9HEMI</name>
<evidence type="ECO:0000256" key="7">
    <source>
        <dbReference type="ARBA" id="ARBA00023128"/>
    </source>
</evidence>
<comment type="subcellular location">
    <subcellularLocation>
        <location evidence="1 9">Mitochondrion membrane</location>
        <topology evidence="1 9">Multi-pass membrane protein</topology>
    </subcellularLocation>
</comment>
<accession>A0AAN9T756</accession>
<dbReference type="GO" id="GO:0015075">
    <property type="term" value="F:monoatomic ion transmembrane transporter activity"/>
    <property type="evidence" value="ECO:0007669"/>
    <property type="project" value="InterPro"/>
</dbReference>
<dbReference type="NCBIfam" id="TIGR00798">
    <property type="entry name" value="mtc"/>
    <property type="match status" value="1"/>
</dbReference>
<organism evidence="10 11">
    <name type="scientific">Parthenolecanium corni</name>
    <dbReference type="NCBI Taxonomy" id="536013"/>
    <lineage>
        <taxon>Eukaryota</taxon>
        <taxon>Metazoa</taxon>
        <taxon>Ecdysozoa</taxon>
        <taxon>Arthropoda</taxon>
        <taxon>Hexapoda</taxon>
        <taxon>Insecta</taxon>
        <taxon>Pterygota</taxon>
        <taxon>Neoptera</taxon>
        <taxon>Paraneoptera</taxon>
        <taxon>Hemiptera</taxon>
        <taxon>Sternorrhyncha</taxon>
        <taxon>Coccoidea</taxon>
        <taxon>Coccidae</taxon>
        <taxon>Parthenolecanium</taxon>
    </lineage>
</organism>
<dbReference type="GO" id="GO:0140300">
    <property type="term" value="P:serine import into mitochondrion"/>
    <property type="evidence" value="ECO:0007669"/>
    <property type="project" value="TreeGrafter"/>
</dbReference>
<gene>
    <name evidence="10" type="ORF">V9T40_014597</name>
</gene>
<dbReference type="InterPro" id="IPR004686">
    <property type="entry name" value="Mtc"/>
</dbReference>
<feature type="transmembrane region" description="Helical" evidence="9">
    <location>
        <begin position="103"/>
        <end position="124"/>
    </location>
</feature>
<reference evidence="10 11" key="1">
    <citation type="submission" date="2024-03" db="EMBL/GenBank/DDBJ databases">
        <title>Adaptation during the transition from Ophiocordyceps entomopathogen to insect associate is accompanied by gene loss and intensified selection.</title>
        <authorList>
            <person name="Ward C.M."/>
            <person name="Onetto C.A."/>
            <person name="Borneman A.R."/>
        </authorList>
    </citation>
    <scope>NUCLEOTIDE SEQUENCE [LARGE SCALE GENOMIC DNA]</scope>
    <source>
        <strain evidence="10">AWRI1</strain>
        <tissue evidence="10">Single Adult Female</tissue>
    </source>
</reference>
<sequence length="323" mass="35861">MDSDESLPEINIDTPRWDQRSYWGRCKYFFAVTNPLNVLKTDEQLDAAKKIVESYKQGKPPPGVTINDVYKAKDLVDSAFHPDTGEKMILFGRMSAQVPMNMLITGCMITFYKSIYAVIFWQWFNQSFNALVNYTNRSGSESIPPQQLFKSYVSATGGALATALTLNQVAKKSPAVVGRLVPFAAVAAANCINIPLMRYKELEEGITVYDENRNELGKSKKAAVEAVSTVIVSRIAMCAPGMVLTPFLMETIEKRGLIKRFPWLPAPLQLICCGLLLTFSTPMGCAIFPQSYPIPISKLEETIQKNSNKLSPSPVFAFCNKGL</sequence>
<evidence type="ECO:0000256" key="2">
    <source>
        <dbReference type="ARBA" id="ARBA00005974"/>
    </source>
</evidence>
<protein>
    <recommendedName>
        <fullName evidence="9">Sidoreflexin</fullName>
    </recommendedName>
</protein>